<reference evidence="1" key="1">
    <citation type="submission" date="2023-04" db="EMBL/GenBank/DDBJ databases">
        <title>Ambrosiozyma monospora NBRC 10751.</title>
        <authorList>
            <person name="Ichikawa N."/>
            <person name="Sato H."/>
            <person name="Tonouchi N."/>
        </authorList>
    </citation>
    <scope>NUCLEOTIDE SEQUENCE</scope>
    <source>
        <strain evidence="1">NBRC 10751</strain>
    </source>
</reference>
<dbReference type="EMBL" id="BSXS01000695">
    <property type="protein sequence ID" value="GME73529.1"/>
    <property type="molecule type" value="Genomic_DNA"/>
</dbReference>
<gene>
    <name evidence="1" type="ORF">Amon02_000143900</name>
</gene>
<proteinExistence type="predicted"/>
<evidence type="ECO:0000313" key="1">
    <source>
        <dbReference type="EMBL" id="GME73529.1"/>
    </source>
</evidence>
<name>A0ACB5SUU5_AMBMO</name>
<dbReference type="Proteomes" id="UP001165064">
    <property type="component" value="Unassembled WGS sequence"/>
</dbReference>
<comment type="caution">
    <text evidence="1">The sequence shown here is derived from an EMBL/GenBank/DDBJ whole genome shotgun (WGS) entry which is preliminary data.</text>
</comment>
<organism evidence="1 2">
    <name type="scientific">Ambrosiozyma monospora</name>
    <name type="common">Yeast</name>
    <name type="synonym">Endomycopsis monosporus</name>
    <dbReference type="NCBI Taxonomy" id="43982"/>
    <lineage>
        <taxon>Eukaryota</taxon>
        <taxon>Fungi</taxon>
        <taxon>Dikarya</taxon>
        <taxon>Ascomycota</taxon>
        <taxon>Saccharomycotina</taxon>
        <taxon>Pichiomycetes</taxon>
        <taxon>Pichiales</taxon>
        <taxon>Pichiaceae</taxon>
        <taxon>Ambrosiozyma</taxon>
    </lineage>
</organism>
<protein>
    <submittedName>
        <fullName evidence="1">Unnamed protein product</fullName>
    </submittedName>
</protein>
<evidence type="ECO:0000313" key="2">
    <source>
        <dbReference type="Proteomes" id="UP001165064"/>
    </source>
</evidence>
<sequence length="161" mass="19028">MDNGRTTVIPYGGKIGGLTFHRDFESKLFHLDPTKMTFLTDDGDDTALGCLYLFFNCDSKHLPYFKIQFDTEFAPAFIEEHPKPLEGEEPINAHVNPYHCVYYWFQYPQQQLLFPFHVYSACDNADFWLDYPSYSNTLPKARWYLPEDHFNYPLRQPARDH</sequence>
<accession>A0ACB5SUU5</accession>
<keyword evidence="2" id="KW-1185">Reference proteome</keyword>